<evidence type="ECO:0000313" key="2">
    <source>
        <dbReference type="EMBL" id="KAF8572200.1"/>
    </source>
</evidence>
<name>A0A8T0DX91_9TREM</name>
<reference evidence="2 3" key="1">
    <citation type="submission" date="2019-07" db="EMBL/GenBank/DDBJ databases">
        <title>Annotation for the trematode Paragonimus westermani.</title>
        <authorList>
            <person name="Choi Y.-J."/>
        </authorList>
    </citation>
    <scope>NUCLEOTIDE SEQUENCE [LARGE SCALE GENOMIC DNA]</scope>
    <source>
        <strain evidence="2">180907_Pwestermani</strain>
    </source>
</reference>
<feature type="signal peptide" evidence="1">
    <location>
        <begin position="1"/>
        <end position="16"/>
    </location>
</feature>
<organism evidence="2 3">
    <name type="scientific">Paragonimus westermani</name>
    <dbReference type="NCBI Taxonomy" id="34504"/>
    <lineage>
        <taxon>Eukaryota</taxon>
        <taxon>Metazoa</taxon>
        <taxon>Spiralia</taxon>
        <taxon>Lophotrochozoa</taxon>
        <taxon>Platyhelminthes</taxon>
        <taxon>Trematoda</taxon>
        <taxon>Digenea</taxon>
        <taxon>Plagiorchiida</taxon>
        <taxon>Troglotremata</taxon>
        <taxon>Troglotrematidae</taxon>
        <taxon>Paragonimus</taxon>
    </lineage>
</organism>
<keyword evidence="3" id="KW-1185">Reference proteome</keyword>
<dbReference type="OrthoDB" id="1939344at2759"/>
<keyword evidence="1" id="KW-0732">Signal</keyword>
<feature type="chain" id="PRO_5035761944" evidence="1">
    <location>
        <begin position="17"/>
        <end position="283"/>
    </location>
</feature>
<proteinExistence type="predicted"/>
<dbReference type="AlphaFoldDB" id="A0A8T0DX91"/>
<accession>A0A8T0DX91</accession>
<dbReference type="Proteomes" id="UP000699462">
    <property type="component" value="Unassembled WGS sequence"/>
</dbReference>
<gene>
    <name evidence="2" type="ORF">P879_01416</name>
</gene>
<evidence type="ECO:0000256" key="1">
    <source>
        <dbReference type="SAM" id="SignalP"/>
    </source>
</evidence>
<dbReference type="EMBL" id="JTDF01000135">
    <property type="protein sequence ID" value="KAF8572200.1"/>
    <property type="molecule type" value="Genomic_DNA"/>
</dbReference>
<evidence type="ECO:0000313" key="3">
    <source>
        <dbReference type="Proteomes" id="UP000699462"/>
    </source>
</evidence>
<sequence>MITGLLFTLLPLQVRSATSGSPFRRKQDLRRGDYETITVKTPSFEKMSFSTSRLSPALSGIRSPNGEFYKQDSNRGSTSISEILSHSHLTDMKPHSGSGCAKVGELFSIRMEPEDEMRFNDDSTVFTSPLTHSDIAPVKSSDTSLPLFKDVRTMTKNSFLISKPVPHRRLRVKWYIKDRTHLHLTGEPVVADTQSAESIIDLPQNLKTALTDLLNARPFERSIPGGPVPVRGSHLNHITSLTVTGLNWSEFIVELARIRVLLPEMKVSPVYFLNPASRSLRFS</sequence>
<comment type="caution">
    <text evidence="2">The sequence shown here is derived from an EMBL/GenBank/DDBJ whole genome shotgun (WGS) entry which is preliminary data.</text>
</comment>
<protein>
    <submittedName>
        <fullName evidence="2">Uncharacterized protein</fullName>
    </submittedName>
</protein>